<keyword evidence="7" id="KW-0443">Lipid metabolism</keyword>
<sequence length="139" mass="15314">MVSLLTAAELLGFATYIPSFANATGSDILKGVNYASGSAGIREETGKHLGIRFSLDQQFQHHNLTVSRTAKILEFNQAATEHLNKCIYSVGMGSNDYINNYFMPSLYPTSRTYTKEEYAKVLIRRFSEQIKGSSSASAS</sequence>
<comment type="subcellular location">
    <subcellularLocation>
        <location evidence="1">Secreted</location>
    </subcellularLocation>
</comment>
<comment type="similarity">
    <text evidence="2">Belongs to the 'GDSL' lipolytic enzyme family.</text>
</comment>
<evidence type="ECO:0008006" key="10">
    <source>
        <dbReference type="Google" id="ProtNLM"/>
    </source>
</evidence>
<keyword evidence="9" id="KW-1185">Reference proteome</keyword>
<dbReference type="Gene3D" id="3.40.50.1110">
    <property type="entry name" value="SGNH hydrolase"/>
    <property type="match status" value="1"/>
</dbReference>
<keyword evidence="4" id="KW-0732">Signal</keyword>
<evidence type="ECO:0000313" key="9">
    <source>
        <dbReference type="Proteomes" id="UP000516437"/>
    </source>
</evidence>
<dbReference type="EMBL" id="RXIC02000020">
    <property type="protein sequence ID" value="KAB1221488.1"/>
    <property type="molecule type" value="Genomic_DNA"/>
</dbReference>
<dbReference type="GO" id="GO:0005576">
    <property type="term" value="C:extracellular region"/>
    <property type="evidence" value="ECO:0007669"/>
    <property type="project" value="UniProtKB-SubCell"/>
</dbReference>
<keyword evidence="5" id="KW-0378">Hydrolase</keyword>
<dbReference type="PANTHER" id="PTHR45650">
    <property type="entry name" value="GDSL-LIKE LIPASE/ACYLHYDROLASE-RELATED"/>
    <property type="match status" value="1"/>
</dbReference>
<comment type="caution">
    <text evidence="8">The sequence shown here is derived from an EMBL/GenBank/DDBJ whole genome shotgun (WGS) entry which is preliminary data.</text>
</comment>
<evidence type="ECO:0000256" key="1">
    <source>
        <dbReference type="ARBA" id="ARBA00004613"/>
    </source>
</evidence>
<evidence type="ECO:0000313" key="8">
    <source>
        <dbReference type="EMBL" id="KAB1221488.1"/>
    </source>
</evidence>
<keyword evidence="6" id="KW-0442">Lipid degradation</keyword>
<evidence type="ECO:0000256" key="7">
    <source>
        <dbReference type="ARBA" id="ARBA00023098"/>
    </source>
</evidence>
<gene>
    <name evidence="8" type="ORF">CJ030_MR2G020840</name>
</gene>
<keyword evidence="3" id="KW-0964">Secreted</keyword>
<evidence type="ECO:0000256" key="2">
    <source>
        <dbReference type="ARBA" id="ARBA00008668"/>
    </source>
</evidence>
<evidence type="ECO:0000256" key="5">
    <source>
        <dbReference type="ARBA" id="ARBA00022801"/>
    </source>
</evidence>
<accession>A0A6A1WCR2</accession>
<protein>
    <recommendedName>
        <fullName evidence="10">GDSL esterase/lipase</fullName>
    </recommendedName>
</protein>
<dbReference type="Proteomes" id="UP000516437">
    <property type="component" value="Chromosome 2"/>
</dbReference>
<organism evidence="8 9">
    <name type="scientific">Morella rubra</name>
    <name type="common">Chinese bayberry</name>
    <dbReference type="NCBI Taxonomy" id="262757"/>
    <lineage>
        <taxon>Eukaryota</taxon>
        <taxon>Viridiplantae</taxon>
        <taxon>Streptophyta</taxon>
        <taxon>Embryophyta</taxon>
        <taxon>Tracheophyta</taxon>
        <taxon>Spermatophyta</taxon>
        <taxon>Magnoliopsida</taxon>
        <taxon>eudicotyledons</taxon>
        <taxon>Gunneridae</taxon>
        <taxon>Pentapetalae</taxon>
        <taxon>rosids</taxon>
        <taxon>fabids</taxon>
        <taxon>Fagales</taxon>
        <taxon>Myricaceae</taxon>
        <taxon>Morella</taxon>
    </lineage>
</organism>
<evidence type="ECO:0000256" key="6">
    <source>
        <dbReference type="ARBA" id="ARBA00022963"/>
    </source>
</evidence>
<dbReference type="InterPro" id="IPR051238">
    <property type="entry name" value="GDSL_esterase/lipase"/>
</dbReference>
<dbReference type="OrthoDB" id="1635897at2759"/>
<dbReference type="InterPro" id="IPR036514">
    <property type="entry name" value="SGNH_hydro_sf"/>
</dbReference>
<evidence type="ECO:0000256" key="3">
    <source>
        <dbReference type="ARBA" id="ARBA00022525"/>
    </source>
</evidence>
<reference evidence="8 9" key="1">
    <citation type="journal article" date="2019" name="Plant Biotechnol. J.">
        <title>The red bayberry genome and genetic basis of sex determination.</title>
        <authorList>
            <person name="Jia H.M."/>
            <person name="Jia H.J."/>
            <person name="Cai Q.L."/>
            <person name="Wang Y."/>
            <person name="Zhao H.B."/>
            <person name="Yang W.F."/>
            <person name="Wang G.Y."/>
            <person name="Li Y.H."/>
            <person name="Zhan D.L."/>
            <person name="Shen Y.T."/>
            <person name="Niu Q.F."/>
            <person name="Chang L."/>
            <person name="Qiu J."/>
            <person name="Zhao L."/>
            <person name="Xie H.B."/>
            <person name="Fu W.Y."/>
            <person name="Jin J."/>
            <person name="Li X.W."/>
            <person name="Jiao Y."/>
            <person name="Zhou C.C."/>
            <person name="Tu T."/>
            <person name="Chai C.Y."/>
            <person name="Gao J.L."/>
            <person name="Fan L.J."/>
            <person name="van de Weg E."/>
            <person name="Wang J.Y."/>
            <person name="Gao Z.S."/>
        </authorList>
    </citation>
    <scope>NUCLEOTIDE SEQUENCE [LARGE SCALE GENOMIC DNA]</scope>
    <source>
        <tissue evidence="8">Leaves</tissue>
    </source>
</reference>
<evidence type="ECO:0000256" key="4">
    <source>
        <dbReference type="ARBA" id="ARBA00022729"/>
    </source>
</evidence>
<proteinExistence type="inferred from homology"/>
<dbReference type="InterPro" id="IPR001087">
    <property type="entry name" value="GDSL"/>
</dbReference>
<dbReference type="PANTHER" id="PTHR45650:SF3">
    <property type="entry name" value="OS01G0748500 PROTEIN"/>
    <property type="match status" value="1"/>
</dbReference>
<dbReference type="GO" id="GO:0016042">
    <property type="term" value="P:lipid catabolic process"/>
    <property type="evidence" value="ECO:0007669"/>
    <property type="project" value="UniProtKB-KW"/>
</dbReference>
<dbReference type="Pfam" id="PF00657">
    <property type="entry name" value="Lipase_GDSL"/>
    <property type="match status" value="1"/>
</dbReference>
<dbReference type="AlphaFoldDB" id="A0A6A1WCR2"/>
<dbReference type="GO" id="GO:0016788">
    <property type="term" value="F:hydrolase activity, acting on ester bonds"/>
    <property type="evidence" value="ECO:0007669"/>
    <property type="project" value="InterPro"/>
</dbReference>
<name>A0A6A1WCR2_9ROSI</name>